<evidence type="ECO:0000256" key="1">
    <source>
        <dbReference type="ARBA" id="ARBA00004370"/>
    </source>
</evidence>
<dbReference type="PANTHER" id="PTHR37042">
    <property type="entry name" value="OUTER MEMBRANE PROTEIN RV1973"/>
    <property type="match status" value="1"/>
</dbReference>
<feature type="transmembrane region" description="Helical" evidence="4">
    <location>
        <begin position="43"/>
        <end position="62"/>
    </location>
</feature>
<dbReference type="PATRIC" id="fig|1299334.3.peg.6251"/>
<name>X8AHJ9_MYCXE</name>
<evidence type="ECO:0000313" key="5">
    <source>
        <dbReference type="EMBL" id="EUA30320.1"/>
    </source>
</evidence>
<comment type="caution">
    <text evidence="5">The sequence shown here is derived from an EMBL/GenBank/DDBJ whole genome shotgun (WGS) entry which is preliminary data.</text>
</comment>
<accession>X8AHJ9</accession>
<dbReference type="AlphaFoldDB" id="X8AHJ9"/>
<dbReference type="PANTHER" id="PTHR37042:SF4">
    <property type="entry name" value="OUTER MEMBRANE PROTEIN RV1973"/>
    <property type="match status" value="1"/>
</dbReference>
<reference evidence="5" key="1">
    <citation type="submission" date="2014-01" db="EMBL/GenBank/DDBJ databases">
        <authorList>
            <person name="Brown-Elliot B."/>
            <person name="Wallace R."/>
            <person name="Lenaerts A."/>
            <person name="Ordway D."/>
            <person name="DeGroote M.A."/>
            <person name="Parker T."/>
            <person name="Sizemore C."/>
            <person name="Tallon L.J."/>
            <person name="Sadzewicz L.K."/>
            <person name="Sengamalay N."/>
            <person name="Fraser C.M."/>
            <person name="Hine E."/>
            <person name="Shefchek K.A."/>
            <person name="Das S.P."/>
            <person name="Tettelin H."/>
        </authorList>
    </citation>
    <scope>NUCLEOTIDE SEQUENCE [LARGE SCALE GENOMIC DNA]</scope>
    <source>
        <strain evidence="5">4042</strain>
    </source>
</reference>
<dbReference type="GO" id="GO:0016020">
    <property type="term" value="C:membrane"/>
    <property type="evidence" value="ECO:0007669"/>
    <property type="project" value="UniProtKB-SubCell"/>
</dbReference>
<comment type="subcellular location">
    <subcellularLocation>
        <location evidence="1">Membrane</location>
    </subcellularLocation>
</comment>
<keyword evidence="4" id="KW-1133">Transmembrane helix</keyword>
<organism evidence="5">
    <name type="scientific">Mycobacterium xenopi 4042</name>
    <dbReference type="NCBI Taxonomy" id="1299334"/>
    <lineage>
        <taxon>Bacteria</taxon>
        <taxon>Bacillati</taxon>
        <taxon>Actinomycetota</taxon>
        <taxon>Actinomycetes</taxon>
        <taxon>Mycobacteriales</taxon>
        <taxon>Mycobacteriaceae</taxon>
        <taxon>Mycobacterium</taxon>
    </lineage>
</organism>
<evidence type="ECO:0000256" key="4">
    <source>
        <dbReference type="SAM" id="Phobius"/>
    </source>
</evidence>
<proteinExistence type="predicted"/>
<keyword evidence="2 4" id="KW-0472">Membrane</keyword>
<sequence length="197" mass="21331">MTVEQTSSIDRTDAVGGASEPGHPSKIAGITARMRWCLARRSLILLTASVIAAVGLAAGLFFGQYRPDRRLDDAAKQQVIDAASDGAVALLSYSANNLNRDFDRARSHLTGDLLTYYNQFTEQIVSSAAQQMQLAQTAKVVRAAVSDLQPDSAIVLVFLDQTTTSKQKPKPLVTPSGVRVTLRKVNGSWLIEKFDPL</sequence>
<evidence type="ECO:0008006" key="6">
    <source>
        <dbReference type="Google" id="ProtNLM"/>
    </source>
</evidence>
<keyword evidence="4" id="KW-0812">Transmembrane</keyword>
<gene>
    <name evidence="5" type="ORF">I553_4577</name>
</gene>
<feature type="region of interest" description="Disordered" evidence="3">
    <location>
        <begin position="1"/>
        <end position="22"/>
    </location>
</feature>
<dbReference type="EMBL" id="JAOB01000060">
    <property type="protein sequence ID" value="EUA30320.1"/>
    <property type="molecule type" value="Genomic_DNA"/>
</dbReference>
<protein>
    <recommendedName>
        <fullName evidence="6">Twin-arginine translocation pathway signal</fullName>
    </recommendedName>
</protein>
<evidence type="ECO:0000256" key="2">
    <source>
        <dbReference type="ARBA" id="ARBA00023136"/>
    </source>
</evidence>
<evidence type="ECO:0000256" key="3">
    <source>
        <dbReference type="SAM" id="MobiDB-lite"/>
    </source>
</evidence>